<dbReference type="InterPro" id="IPR050549">
    <property type="entry name" value="MFS_Trehalose_Transporter"/>
</dbReference>
<evidence type="ECO:0000256" key="5">
    <source>
        <dbReference type="SAM" id="Phobius"/>
    </source>
</evidence>
<dbReference type="PANTHER" id="PTHR48021">
    <property type="match status" value="1"/>
</dbReference>
<keyword evidence="4 5" id="KW-0472">Membrane</keyword>
<sequence length="493" mass="54618">MVAPVLRQIWTVTPTILAHFSGGVILSYPSCLIPGLKAVDSSIKVDVSTASWLASSVAIGMVIGIIQSTYILNKLGRKIAHMLAVVPAIIGWTLIYFAADVTWLIVGRILGGLSTSATFIVACCVISEYTAPEIRGLIFSLKTTSFVFASLLVHILGMLFHWRTIALISNIPLLVSLAINFTWVESPAWLALKGSIKKSEETFYWLRGTSNRSVKEFEAMIQAQDKRKQNTVQPISLKDKIIYFYVICTKKDFLKPMMVCICMLGCLETSGRHIFPAFSTIIMAEILPKNMDASVYIISFDIIALVGNSISSMLIKILNRRTMTFLSGILSFVALCTFSLYGYLIHAGLVTSKPWILVTILISYLTVSNIGISSLPLVIKGEVFPLYIRETGLALASICTSISAFIILKTTLILFTNITVFGTFAVLAIILLLCLVYLYYNLPETRNKTMQEIEDYFIYGSFVDRNIKIENAVDTEVTITSNNASEQDKLVKH</sequence>
<keyword evidence="3 5" id="KW-1133">Transmembrane helix</keyword>
<feature type="transmembrane region" description="Helical" evidence="5">
    <location>
        <begin position="50"/>
        <end position="72"/>
    </location>
</feature>
<feature type="domain" description="Major facilitator superfamily (MFS) profile" evidence="6">
    <location>
        <begin position="7"/>
        <end position="446"/>
    </location>
</feature>
<organism evidence="7 8">
    <name type="scientific">Plutella xylostella</name>
    <name type="common">Diamondback moth</name>
    <name type="synonym">Plutella maculipennis</name>
    <dbReference type="NCBI Taxonomy" id="51655"/>
    <lineage>
        <taxon>Eukaryota</taxon>
        <taxon>Metazoa</taxon>
        <taxon>Ecdysozoa</taxon>
        <taxon>Arthropoda</taxon>
        <taxon>Hexapoda</taxon>
        <taxon>Insecta</taxon>
        <taxon>Pterygota</taxon>
        <taxon>Neoptera</taxon>
        <taxon>Endopterygota</taxon>
        <taxon>Lepidoptera</taxon>
        <taxon>Glossata</taxon>
        <taxon>Ditrysia</taxon>
        <taxon>Yponomeutoidea</taxon>
        <taxon>Plutellidae</taxon>
        <taxon>Plutella</taxon>
    </lineage>
</organism>
<evidence type="ECO:0000313" key="8">
    <source>
        <dbReference type="Proteomes" id="UP000823941"/>
    </source>
</evidence>
<keyword evidence="2 5" id="KW-0812">Transmembrane</keyword>
<feature type="transmembrane region" description="Helical" evidence="5">
    <location>
        <begin position="322"/>
        <end position="343"/>
    </location>
</feature>
<dbReference type="Pfam" id="PF00083">
    <property type="entry name" value="Sugar_tr"/>
    <property type="match status" value="1"/>
</dbReference>
<name>A0ABQ7Q446_PLUXY</name>
<dbReference type="PANTHER" id="PTHR48021:SF68">
    <property type="entry name" value="MAJOR FACILITATOR SUPERFAMILY (MFS) PROFILE DOMAIN-CONTAINING PROTEIN"/>
    <property type="match status" value="1"/>
</dbReference>
<evidence type="ECO:0000256" key="2">
    <source>
        <dbReference type="ARBA" id="ARBA00022692"/>
    </source>
</evidence>
<feature type="transmembrane region" description="Helical" evidence="5">
    <location>
        <begin position="391"/>
        <end position="408"/>
    </location>
</feature>
<dbReference type="PROSITE" id="PS50850">
    <property type="entry name" value="MFS"/>
    <property type="match status" value="1"/>
</dbReference>
<feature type="transmembrane region" description="Helical" evidence="5">
    <location>
        <begin position="295"/>
        <end position="315"/>
    </location>
</feature>
<feature type="transmembrane region" description="Helical" evidence="5">
    <location>
        <begin position="355"/>
        <end position="379"/>
    </location>
</feature>
<evidence type="ECO:0000256" key="1">
    <source>
        <dbReference type="ARBA" id="ARBA00004141"/>
    </source>
</evidence>
<dbReference type="InterPro" id="IPR036259">
    <property type="entry name" value="MFS_trans_sf"/>
</dbReference>
<evidence type="ECO:0000256" key="3">
    <source>
        <dbReference type="ARBA" id="ARBA00022989"/>
    </source>
</evidence>
<evidence type="ECO:0000259" key="6">
    <source>
        <dbReference type="PROSITE" id="PS50850"/>
    </source>
</evidence>
<dbReference type="Gene3D" id="1.20.1250.20">
    <property type="entry name" value="MFS general substrate transporter like domains"/>
    <property type="match status" value="1"/>
</dbReference>
<dbReference type="InterPro" id="IPR020846">
    <property type="entry name" value="MFS_dom"/>
</dbReference>
<dbReference type="SUPFAM" id="SSF103473">
    <property type="entry name" value="MFS general substrate transporter"/>
    <property type="match status" value="1"/>
</dbReference>
<comment type="caution">
    <text evidence="7">The sequence shown here is derived from an EMBL/GenBank/DDBJ whole genome shotgun (WGS) entry which is preliminary data.</text>
</comment>
<feature type="transmembrane region" description="Helical" evidence="5">
    <location>
        <begin position="79"/>
        <end position="99"/>
    </location>
</feature>
<feature type="transmembrane region" description="Helical" evidence="5">
    <location>
        <begin position="105"/>
        <end position="126"/>
    </location>
</feature>
<feature type="transmembrane region" description="Helical" evidence="5">
    <location>
        <begin position="171"/>
        <end position="192"/>
    </location>
</feature>
<keyword evidence="8" id="KW-1185">Reference proteome</keyword>
<reference evidence="7 8" key="1">
    <citation type="submission" date="2021-06" db="EMBL/GenBank/DDBJ databases">
        <title>A haploid diamondback moth (Plutella xylostella L.) genome assembly resolves 31 chromosomes and identifies a diamide resistance mutation.</title>
        <authorList>
            <person name="Ward C.M."/>
            <person name="Perry K.D."/>
            <person name="Baker G."/>
            <person name="Powis K."/>
            <person name="Heckel D.G."/>
            <person name="Baxter S.W."/>
        </authorList>
    </citation>
    <scope>NUCLEOTIDE SEQUENCE [LARGE SCALE GENOMIC DNA]</scope>
    <source>
        <strain evidence="7 8">LV</strain>
        <tissue evidence="7">Single pupa</tissue>
    </source>
</reference>
<protein>
    <recommendedName>
        <fullName evidence="6">Major facilitator superfamily (MFS) profile domain-containing protein</fullName>
    </recommendedName>
</protein>
<dbReference type="EMBL" id="JAHIBW010000022">
    <property type="protein sequence ID" value="KAG7300021.1"/>
    <property type="molecule type" value="Genomic_DNA"/>
</dbReference>
<evidence type="ECO:0000313" key="7">
    <source>
        <dbReference type="EMBL" id="KAG7300021.1"/>
    </source>
</evidence>
<feature type="transmembrane region" description="Helical" evidence="5">
    <location>
        <begin position="146"/>
        <end position="165"/>
    </location>
</feature>
<dbReference type="Proteomes" id="UP000823941">
    <property type="component" value="Chromosome 22"/>
</dbReference>
<proteinExistence type="predicted"/>
<feature type="transmembrane region" description="Helical" evidence="5">
    <location>
        <begin position="257"/>
        <end position="275"/>
    </location>
</feature>
<comment type="subcellular location">
    <subcellularLocation>
        <location evidence="1">Membrane</location>
        <topology evidence="1">Multi-pass membrane protein</topology>
    </subcellularLocation>
</comment>
<feature type="transmembrane region" description="Helical" evidence="5">
    <location>
        <begin position="414"/>
        <end position="440"/>
    </location>
</feature>
<gene>
    <name evidence="7" type="ORF">JYU34_017063</name>
</gene>
<evidence type="ECO:0000256" key="4">
    <source>
        <dbReference type="ARBA" id="ARBA00023136"/>
    </source>
</evidence>
<accession>A0ABQ7Q446</accession>
<dbReference type="InterPro" id="IPR005828">
    <property type="entry name" value="MFS_sugar_transport-like"/>
</dbReference>